<dbReference type="EMBL" id="QTSX02000292">
    <property type="protein sequence ID" value="KAJ9087284.1"/>
    <property type="molecule type" value="Genomic_DNA"/>
</dbReference>
<sequence>MNLSCIEKQGSVSAPAIEIPSQEDLNLSVQIQEGNMLDLIDCPVDSDTFKISPDPFTNPEDDFADFASGDGLDDGLDFSFDVTTPPNIVEQPVSSPGSRFFDCLPDDLIDTELPAQDFLFSCQAPRFDSRCSDLWQSLAFNEDLVEARFNNRRKLRWKQSLMRRHCMLAMGIPFNLDESNPKGVKSIEKMASTGYEMKDAETIARRFDTTMAHSLCNIGQEMLASYSISDLSQLDTQVSHVLEEVSLSIEHWRSKLREVEEGQETYNMMIANLVSHTHKAKLTVTSPKKIGRSTSSTQSQVSRRWFSGSAPTQQVPL</sequence>
<comment type="caution">
    <text evidence="1">The sequence shown here is derived from an EMBL/GenBank/DDBJ whole genome shotgun (WGS) entry which is preliminary data.</text>
</comment>
<organism evidence="1 2">
    <name type="scientific">Entomophthora muscae</name>
    <dbReference type="NCBI Taxonomy" id="34485"/>
    <lineage>
        <taxon>Eukaryota</taxon>
        <taxon>Fungi</taxon>
        <taxon>Fungi incertae sedis</taxon>
        <taxon>Zoopagomycota</taxon>
        <taxon>Entomophthoromycotina</taxon>
        <taxon>Entomophthoromycetes</taxon>
        <taxon>Entomophthorales</taxon>
        <taxon>Entomophthoraceae</taxon>
        <taxon>Entomophthora</taxon>
    </lineage>
</organism>
<dbReference type="Proteomes" id="UP001165960">
    <property type="component" value="Unassembled WGS sequence"/>
</dbReference>
<name>A0ACC2UKF5_9FUNG</name>
<protein>
    <submittedName>
        <fullName evidence="1">Uncharacterized protein</fullName>
    </submittedName>
</protein>
<keyword evidence="2" id="KW-1185">Reference proteome</keyword>
<evidence type="ECO:0000313" key="2">
    <source>
        <dbReference type="Proteomes" id="UP001165960"/>
    </source>
</evidence>
<gene>
    <name evidence="1" type="ORF">DSO57_1034676</name>
</gene>
<evidence type="ECO:0000313" key="1">
    <source>
        <dbReference type="EMBL" id="KAJ9087284.1"/>
    </source>
</evidence>
<accession>A0ACC2UKF5</accession>
<reference evidence="1" key="1">
    <citation type="submission" date="2022-04" db="EMBL/GenBank/DDBJ databases">
        <title>Genome of the entomopathogenic fungus Entomophthora muscae.</title>
        <authorList>
            <person name="Elya C."/>
            <person name="Lovett B.R."/>
            <person name="Lee E."/>
            <person name="Macias A.M."/>
            <person name="Hajek A.E."/>
            <person name="De Bivort B.L."/>
            <person name="Kasson M.T."/>
            <person name="De Fine Licht H.H."/>
            <person name="Stajich J.E."/>
        </authorList>
    </citation>
    <scope>NUCLEOTIDE SEQUENCE</scope>
    <source>
        <strain evidence="1">Berkeley</strain>
    </source>
</reference>
<proteinExistence type="predicted"/>